<accession>K9GQQ1</accession>
<evidence type="ECO:0000313" key="3">
    <source>
        <dbReference type="EMBL" id="EKV27054.1"/>
    </source>
</evidence>
<dbReference type="eggNOG" id="ENOG5033DZZ">
    <property type="taxonomic scope" value="Bacteria"/>
</dbReference>
<gene>
    <name evidence="3" type="ORF">C882_1983</name>
</gene>
<organism evidence="3 4">
    <name type="scientific">Caenispirillum salinarum AK4</name>
    <dbReference type="NCBI Taxonomy" id="1238182"/>
    <lineage>
        <taxon>Bacteria</taxon>
        <taxon>Pseudomonadati</taxon>
        <taxon>Pseudomonadota</taxon>
        <taxon>Alphaproteobacteria</taxon>
        <taxon>Rhodospirillales</taxon>
        <taxon>Novispirillaceae</taxon>
        <taxon>Caenispirillum</taxon>
    </lineage>
</organism>
<reference evidence="3 4" key="1">
    <citation type="journal article" date="2013" name="Genome Announc.">
        <title>Draft Genome Sequence of an Alphaproteobacterium, Caenispirillum salinarum AK4(T), Isolated from a Solar Saltern.</title>
        <authorList>
            <person name="Khatri I."/>
            <person name="Singh A."/>
            <person name="Korpole S."/>
            <person name="Pinnaka A.K."/>
            <person name="Subramanian S."/>
        </authorList>
    </citation>
    <scope>NUCLEOTIDE SEQUENCE [LARGE SCALE GENOMIC DNA]</scope>
    <source>
        <strain evidence="3 4">AK4</strain>
    </source>
</reference>
<feature type="region of interest" description="Disordered" evidence="1">
    <location>
        <begin position="1"/>
        <end position="27"/>
    </location>
</feature>
<dbReference type="AlphaFoldDB" id="K9GQQ1"/>
<evidence type="ECO:0000256" key="1">
    <source>
        <dbReference type="SAM" id="MobiDB-lite"/>
    </source>
</evidence>
<sequence length="98" mass="10272">MMPGVPDREGWSGLDPGAGGAVEDGRQNAVAAKEDDTGFLFARVFSGGDGARALEHLRALTLDRALGPEASPDALRHLEGQRCLVRHILALVARGRAG</sequence>
<evidence type="ECO:0000259" key="2">
    <source>
        <dbReference type="Pfam" id="PF25181"/>
    </source>
</evidence>
<dbReference type="OrthoDB" id="8450036at2"/>
<dbReference type="RefSeq" id="WP_009542379.1">
    <property type="nucleotide sequence ID" value="NZ_ANHY01000021.1"/>
</dbReference>
<dbReference type="STRING" id="1238182.C882_1983"/>
<evidence type="ECO:0000313" key="4">
    <source>
        <dbReference type="Proteomes" id="UP000009881"/>
    </source>
</evidence>
<dbReference type="Pfam" id="PF25181">
    <property type="entry name" value="Phage_Bbp19"/>
    <property type="match status" value="1"/>
</dbReference>
<dbReference type="Proteomes" id="UP000009881">
    <property type="component" value="Unassembled WGS sequence"/>
</dbReference>
<proteinExistence type="predicted"/>
<name>K9GQQ1_9PROT</name>
<dbReference type="PATRIC" id="fig|1238182.3.peg.3937"/>
<dbReference type="EMBL" id="ANHY01000021">
    <property type="protein sequence ID" value="EKV27054.1"/>
    <property type="molecule type" value="Genomic_DNA"/>
</dbReference>
<keyword evidence="4" id="KW-1185">Reference proteome</keyword>
<comment type="caution">
    <text evidence="3">The sequence shown here is derived from an EMBL/GenBank/DDBJ whole genome shotgun (WGS) entry which is preliminary data.</text>
</comment>
<dbReference type="InterPro" id="IPR057447">
    <property type="entry name" value="Bbp19-like_phage"/>
</dbReference>
<protein>
    <recommendedName>
        <fullName evidence="2">Bbp19-like phage domain-containing protein</fullName>
    </recommendedName>
</protein>
<feature type="compositionally biased region" description="Basic and acidic residues" evidence="1">
    <location>
        <begin position="1"/>
        <end position="10"/>
    </location>
</feature>
<feature type="domain" description="Bbp19-like phage" evidence="2">
    <location>
        <begin position="41"/>
        <end position="91"/>
    </location>
</feature>